<dbReference type="Proteomes" id="UP000218891">
    <property type="component" value="Plasmid pP36_a"/>
</dbReference>
<gene>
    <name evidence="2" type="ORF">PhaeoP36_03644</name>
</gene>
<reference evidence="2 3" key="1">
    <citation type="journal article" date="2017" name="Front. Microbiol.">
        <title>Phaeobacter piscinae sp. nov., a species of the Roseobacter group and potential aquaculture probiont.</title>
        <authorList>
            <person name="Sonnenschein E.C."/>
            <person name="Phippen C.B.W."/>
            <person name="Nielsen K.F."/>
            <person name="Mateiu R.V."/>
            <person name="Melchiorsen J."/>
            <person name="Gram L."/>
            <person name="Overmann J."/>
            <person name="Freese H.M."/>
        </authorList>
    </citation>
    <scope>NUCLEOTIDE SEQUENCE [LARGE SCALE GENOMIC DNA]</scope>
    <source>
        <strain evidence="2 3">P36</strain>
    </source>
</reference>
<protein>
    <recommendedName>
        <fullName evidence="4">DUF2946 domain-containing protein</fullName>
    </recommendedName>
</protein>
<reference evidence="2 3" key="4">
    <citation type="journal article" date="2018" name="Environ. Microbiol. Rep.">
        <title>Phylogenetic distribution of roseobacticides in the Roseobacter group and their effect on microalgae.</title>
        <authorList>
            <person name="Sonnenschein E.C."/>
            <person name="Phippen C.B."/>
            <person name="Bentzon-Tilia M."/>
            <person name="Rasmussen S.A."/>
            <person name="Nielsen K.F."/>
            <person name="Gram L."/>
        </authorList>
    </citation>
    <scope>NUCLEOTIDE SEQUENCE [LARGE SCALE GENOMIC DNA]</scope>
    <source>
        <strain evidence="2 3">P36</strain>
    </source>
</reference>
<dbReference type="EMBL" id="CP010644">
    <property type="protein sequence ID" value="ATG37721.1"/>
    <property type="molecule type" value="Genomic_DNA"/>
</dbReference>
<sequence length="181" mass="19050">MGLLFSQPDGPPGRHSALSDPGRAIAQRMALSGFKALFPPQNHSQLNLSHTTTLFMRFAVHIFPRLAMILALVLALASTGFAHTIERAEDSPDYAAFVAAGGALSDLCGDSQDPGHGTLTQCEACRLVAAALIPGHPAIPGVAWVQRPTASAPLVTRPHSTLWRDPAHGSRAPPALLTTLL</sequence>
<evidence type="ECO:0008006" key="4">
    <source>
        <dbReference type="Google" id="ProtNLM"/>
    </source>
</evidence>
<keyword evidence="2" id="KW-0614">Plasmid</keyword>
<reference evidence="2 3" key="2">
    <citation type="journal article" date="2017" name="Genome Biol. Evol.">
        <title>Trajectories and Drivers of Genome Evolution in Surface-Associated Marine Phaeobacter.</title>
        <authorList>
            <person name="Freese H.M."/>
            <person name="Sikorski J."/>
            <person name="Bunk B."/>
            <person name="Scheuner C."/>
            <person name="Meier-Kolthoff J.P."/>
            <person name="Sproer C."/>
            <person name="Gram L."/>
            <person name="Overmann J."/>
        </authorList>
    </citation>
    <scope>NUCLEOTIDE SEQUENCE [LARGE SCALE GENOMIC DNA]</scope>
    <source>
        <strain evidence="2 3">P36</strain>
    </source>
</reference>
<proteinExistence type="predicted"/>
<evidence type="ECO:0000256" key="1">
    <source>
        <dbReference type="SAM" id="MobiDB-lite"/>
    </source>
</evidence>
<feature type="region of interest" description="Disordered" evidence="1">
    <location>
        <begin position="1"/>
        <end position="20"/>
    </location>
</feature>
<keyword evidence="3" id="KW-1185">Reference proteome</keyword>
<name>A0ABN5DJR6_9RHOB</name>
<geneLocation type="plasmid" evidence="2 3">
    <name>pP36_a</name>
</geneLocation>
<organism evidence="2 3">
    <name type="scientific">Phaeobacter piscinae</name>
    <dbReference type="NCBI Taxonomy" id="1580596"/>
    <lineage>
        <taxon>Bacteria</taxon>
        <taxon>Pseudomonadati</taxon>
        <taxon>Pseudomonadota</taxon>
        <taxon>Alphaproteobacteria</taxon>
        <taxon>Rhodobacterales</taxon>
        <taxon>Roseobacteraceae</taxon>
        <taxon>Phaeobacter</taxon>
    </lineage>
</organism>
<evidence type="ECO:0000313" key="3">
    <source>
        <dbReference type="Proteomes" id="UP000218891"/>
    </source>
</evidence>
<reference evidence="2 3" key="3">
    <citation type="journal article" date="2017" name="Int. J. Syst. Evol. Microbiol.">
        <title>Adaptation of Surface-Associated Bacteria to the Open Ocean: A Genomically Distinct Subpopulation of Phaeobacter gallaeciensis Colonizes Pacific Mesozooplankton.</title>
        <authorList>
            <person name="Freese H.M."/>
            <person name="Methner A."/>
            <person name="Overmann J."/>
        </authorList>
    </citation>
    <scope>NUCLEOTIDE SEQUENCE [LARGE SCALE GENOMIC DNA]</scope>
    <source>
        <strain evidence="2 3">P36</strain>
    </source>
</reference>
<accession>A0ABN5DJR6</accession>
<evidence type="ECO:0000313" key="2">
    <source>
        <dbReference type="EMBL" id="ATG37721.1"/>
    </source>
</evidence>